<dbReference type="PANTHER" id="PTHR33566:SF1">
    <property type="entry name" value="EN_SPM-LIKE TRANSPOSON-RELATED"/>
    <property type="match status" value="1"/>
</dbReference>
<dbReference type="AlphaFoldDB" id="A0A1Q3BDV0"/>
<keyword evidence="2" id="KW-1185">Reference proteome</keyword>
<name>A0A1Q3BDV0_CEPFO</name>
<dbReference type="EMBL" id="BDDD01000461">
    <property type="protein sequence ID" value="GAV66191.1"/>
    <property type="molecule type" value="Genomic_DNA"/>
</dbReference>
<reference evidence="2" key="1">
    <citation type="submission" date="2016-04" db="EMBL/GenBank/DDBJ databases">
        <title>Cephalotus genome sequencing.</title>
        <authorList>
            <person name="Fukushima K."/>
            <person name="Hasebe M."/>
            <person name="Fang X."/>
        </authorList>
    </citation>
    <scope>NUCLEOTIDE SEQUENCE [LARGE SCALE GENOMIC DNA]</scope>
    <source>
        <strain evidence="2">cv. St1</strain>
    </source>
</reference>
<evidence type="ECO:0000313" key="2">
    <source>
        <dbReference type="Proteomes" id="UP000187406"/>
    </source>
</evidence>
<proteinExistence type="predicted"/>
<organism evidence="1 2">
    <name type="scientific">Cephalotus follicularis</name>
    <name type="common">Albany pitcher plant</name>
    <dbReference type="NCBI Taxonomy" id="3775"/>
    <lineage>
        <taxon>Eukaryota</taxon>
        <taxon>Viridiplantae</taxon>
        <taxon>Streptophyta</taxon>
        <taxon>Embryophyta</taxon>
        <taxon>Tracheophyta</taxon>
        <taxon>Spermatophyta</taxon>
        <taxon>Magnoliopsida</taxon>
        <taxon>eudicotyledons</taxon>
        <taxon>Gunneridae</taxon>
        <taxon>Pentapetalae</taxon>
        <taxon>rosids</taxon>
        <taxon>fabids</taxon>
        <taxon>Oxalidales</taxon>
        <taxon>Cephalotaceae</taxon>
        <taxon>Cephalotus</taxon>
    </lineage>
</organism>
<protein>
    <submittedName>
        <fullName evidence="1">Uncharacterized protein</fullName>
    </submittedName>
</protein>
<gene>
    <name evidence="1" type="ORF">CFOL_v3_09701</name>
</gene>
<dbReference type="InParanoid" id="A0A1Q3BDV0"/>
<dbReference type="PANTHER" id="PTHR33566">
    <property type="entry name" value="EN/SPM-LIKE TRANSPOSON-RELATED"/>
    <property type="match status" value="1"/>
</dbReference>
<dbReference type="STRING" id="3775.A0A1Q3BDV0"/>
<sequence>MYKFYLCRILAEYLGEDQMLASVCRSFASLDALEKYGQNGKVNCKLALHAEAAALGKSIDGRFHVFLEEIRPFCGKFEGSDPQKKLAIQHPTLPTGNVPPGFMGCAVNMVDIDLRHLETRTAAGYGIRETFYRLFGELEVYESRNRLMEARAYINHGAVSLDGGILRENGVISLG</sequence>
<evidence type="ECO:0000313" key="1">
    <source>
        <dbReference type="EMBL" id="GAV66191.1"/>
    </source>
</evidence>
<dbReference type="Proteomes" id="UP000187406">
    <property type="component" value="Unassembled WGS sequence"/>
</dbReference>
<dbReference type="OrthoDB" id="10036779at2759"/>
<feature type="non-terminal residue" evidence="1">
    <location>
        <position position="175"/>
    </location>
</feature>
<accession>A0A1Q3BDV0</accession>
<comment type="caution">
    <text evidence="1">The sequence shown here is derived from an EMBL/GenBank/DDBJ whole genome shotgun (WGS) entry which is preliminary data.</text>
</comment>